<dbReference type="Pfam" id="PF22544">
    <property type="entry name" value="HYDIN_VesB_CFA65-like_Ig"/>
    <property type="match status" value="1"/>
</dbReference>
<proteinExistence type="predicted"/>
<dbReference type="Proteomes" id="UP000306985">
    <property type="component" value="Unassembled WGS sequence"/>
</dbReference>
<evidence type="ECO:0000256" key="6">
    <source>
        <dbReference type="SAM" id="SignalP"/>
    </source>
</evidence>
<comment type="subcellular location">
    <subcellularLocation>
        <location evidence="1">Cell projection</location>
        <location evidence="1">Cilium</location>
    </subcellularLocation>
    <subcellularLocation>
        <location evidence="2">Cytoplasm</location>
    </subcellularLocation>
</comment>
<evidence type="ECO:0000256" key="4">
    <source>
        <dbReference type="ARBA" id="ARBA00023069"/>
    </source>
</evidence>
<dbReference type="RefSeq" id="WP_137448860.1">
    <property type="nucleotide sequence ID" value="NZ_SZZH01000001.1"/>
</dbReference>
<organism evidence="8 9">
    <name type="scientific">Nakamurella flava</name>
    <dbReference type="NCBI Taxonomy" id="2576308"/>
    <lineage>
        <taxon>Bacteria</taxon>
        <taxon>Bacillati</taxon>
        <taxon>Actinomycetota</taxon>
        <taxon>Actinomycetes</taxon>
        <taxon>Nakamurellales</taxon>
        <taxon>Nakamurellaceae</taxon>
        <taxon>Nakamurella</taxon>
    </lineage>
</organism>
<dbReference type="GO" id="GO:0005737">
    <property type="term" value="C:cytoplasm"/>
    <property type="evidence" value="ECO:0007669"/>
    <property type="project" value="UniProtKB-SubCell"/>
</dbReference>
<dbReference type="Pfam" id="PF00652">
    <property type="entry name" value="Ricin_B_lectin"/>
    <property type="match status" value="3"/>
</dbReference>
<dbReference type="OrthoDB" id="99456at2"/>
<dbReference type="InterPro" id="IPR053879">
    <property type="entry name" value="HYDIN_VesB_CFA65-like_Ig"/>
</dbReference>
<dbReference type="InterPro" id="IPR002372">
    <property type="entry name" value="PQQ_rpt_dom"/>
</dbReference>
<feature type="signal peptide" evidence="6">
    <location>
        <begin position="1"/>
        <end position="38"/>
    </location>
</feature>
<dbReference type="SUPFAM" id="SSF50370">
    <property type="entry name" value="Ricin B-like lectins"/>
    <property type="match status" value="3"/>
</dbReference>
<keyword evidence="3" id="KW-0963">Cytoplasm</keyword>
<dbReference type="Pfam" id="PF15780">
    <property type="entry name" value="ASH"/>
    <property type="match status" value="1"/>
</dbReference>
<dbReference type="SUPFAM" id="SSF50998">
    <property type="entry name" value="Quinoprotein alcohol dehydrogenase-like"/>
    <property type="match status" value="1"/>
</dbReference>
<feature type="domain" description="Ricin B lectin" evidence="7">
    <location>
        <begin position="1096"/>
        <end position="1222"/>
    </location>
</feature>
<dbReference type="Gene3D" id="2.60.40.10">
    <property type="entry name" value="Immunoglobulins"/>
    <property type="match status" value="3"/>
</dbReference>
<evidence type="ECO:0000259" key="7">
    <source>
        <dbReference type="SMART" id="SM00458"/>
    </source>
</evidence>
<name>A0A4V6CSH5_9ACTN</name>
<evidence type="ECO:0000256" key="2">
    <source>
        <dbReference type="ARBA" id="ARBA00004496"/>
    </source>
</evidence>
<dbReference type="GO" id="GO:0005975">
    <property type="term" value="P:carbohydrate metabolic process"/>
    <property type="evidence" value="ECO:0007669"/>
    <property type="project" value="UniProtKB-ARBA"/>
</dbReference>
<evidence type="ECO:0000313" key="8">
    <source>
        <dbReference type="EMBL" id="TKV61555.1"/>
    </source>
</evidence>
<dbReference type="NCBIfam" id="NF012200">
    <property type="entry name" value="choice_anch_D"/>
    <property type="match status" value="3"/>
</dbReference>
<sequence length="1223" mass="125177">MQTIRIRVERVRRKAVAILSATALVVTGTLAGSIPAAADNTTVSYDNNRTGWDPNQPGLGPSDVSAADFGQLFATQLDGQIYAQPVIAKDTLLAVTENNKAYGLDPKSGAIRWTRDVGRPWPASAIGCGDLVPNIGITATPVVDPATGTAYFTSKVNDGPTVDQPSWYMHAVDITTGRERSGFPTKIAGSPTNNPANTFNAKTAMQRPGLLLLDGVVYASFASHCDYGAYVGYVIGFDATSGRQTTMWATETGSSSDGAGIWHSGGGLVSDGPGRIFFTTGNGVSPPPGPGQSPPGTLGESVVRLQVNSDRSLVSKDFFSPVNNTNLDRDDVDFGSGSPMAIPDGFGTAANPHLMVQVGKDGRVFLLDRDKLGGMGQGPGKTDAVLQTVGPYNGVWGHPAFWGGDGGYVYMVTNGGPLSAFKIGVAGNGLPSLTRTGTSTGWFGYTSGSPAVTSDGTKSGTALVWAVYSSGSNGSGGQIRAFEAVPRNGQMVLRYSAPIGTATKFAKPATDGGRVYTGTRDGVVFGFGRPTTVALSGSPTDFGSVAVGATATKSVTVTAVRDVTVTGVSTSGDGFRAGGVTVPAQLKTGQTLTVPVSFTPGTPTSLSGALNFATSAGPLGFDLHGLGTRDGLLSTPASLDFEEVPTGGVVTLSANITNTGTTSTTITGVDLPPAPYRVAAPPTVGSTIAAGQSVSVPIAFAPTAAGTVDTALVVRSSTGTVRVPLSGEGVVGAPKLTLTPNVIDFGAVPVGQTATKYFDIVNEGNLALTLNKAAPPAAPFDVADPVAEGQELEPLDTIRQAVSFKPTASGEVTGTYIITGNDGQGAQQVQVRGTGTSGAAGQVVGPGGKCLDVREARSADGTPVQIYTCNGSGAQKWTVRSDQSLRAFGKCLDVAGGGTTNGTPVQLWSCNGSGAQVWVPQGDGSLRNPQSGRCLDVPGGNAVDGQRLQLWDCNGSGAQQWRVASSVIASGPVVGPQGSCLDVRGGNPTDGARVQRWDCNGTEAQTWNVGSDQTVRALGKCLDVAGGGTVNFAPVQIWTCNGSGAQVWVQQGLALKNPQSGRCLDIPGGNLAKGVALQLYDCNSTVAQRWSLPVSSIAVGQIIGLAGKCADVREARTDDGTPVQLYACNTSKAQQWNVSSDRTLRAQGKCLDVAGGGTTNGSALQIYTCNGSGAQVWVEQGDTLRNPQSGKCLDVPAGNPANGNRLQIWDCNGSAAQRWALPV</sequence>
<dbReference type="InterPro" id="IPR031549">
    <property type="entry name" value="ASH"/>
</dbReference>
<dbReference type="InterPro" id="IPR035992">
    <property type="entry name" value="Ricin_B-like_lectins"/>
</dbReference>
<dbReference type="AlphaFoldDB" id="A0A4V6CSH5"/>
<reference evidence="8 9" key="1">
    <citation type="submission" date="2019-05" db="EMBL/GenBank/DDBJ databases">
        <title>Nakamurella sp. N5BH11, whole genome shotgun sequence.</title>
        <authorList>
            <person name="Tuo L."/>
        </authorList>
    </citation>
    <scope>NUCLEOTIDE SEQUENCE [LARGE SCALE GENOMIC DNA]</scope>
    <source>
        <strain evidence="8 9">N5BH11</strain>
    </source>
</reference>
<protein>
    <submittedName>
        <fullName evidence="8">Choice-of-anchor D domain-containing protein</fullName>
    </submittedName>
</protein>
<evidence type="ECO:0000256" key="5">
    <source>
        <dbReference type="ARBA" id="ARBA00023273"/>
    </source>
</evidence>
<accession>A0A4V6CSH5</accession>
<keyword evidence="5" id="KW-0966">Cell projection</keyword>
<dbReference type="Gene3D" id="2.80.10.50">
    <property type="match status" value="4"/>
</dbReference>
<dbReference type="Pfam" id="PF01011">
    <property type="entry name" value="PQQ"/>
    <property type="match status" value="1"/>
</dbReference>
<dbReference type="PANTHER" id="PTHR40469:SF2">
    <property type="entry name" value="GALACTOSE-BINDING DOMAIN-LIKE SUPERFAMILY PROTEIN"/>
    <property type="match status" value="1"/>
</dbReference>
<dbReference type="PROSITE" id="PS50231">
    <property type="entry name" value="RICIN_B_LECTIN"/>
    <property type="match status" value="3"/>
</dbReference>
<evidence type="ECO:0000256" key="3">
    <source>
        <dbReference type="ARBA" id="ARBA00022490"/>
    </source>
</evidence>
<comment type="caution">
    <text evidence="8">The sequence shown here is derived from an EMBL/GenBank/DDBJ whole genome shotgun (WGS) entry which is preliminary data.</text>
</comment>
<gene>
    <name evidence="8" type="ORF">FDO65_08305</name>
</gene>
<dbReference type="PANTHER" id="PTHR40469">
    <property type="entry name" value="SECRETED GLYCOSYL HYDROLASE"/>
    <property type="match status" value="1"/>
</dbReference>
<dbReference type="CDD" id="cd23451">
    <property type="entry name" value="beta-trefoil_Ricin_laminarinase"/>
    <property type="match status" value="3"/>
</dbReference>
<feature type="domain" description="Ricin B lectin" evidence="7">
    <location>
        <begin position="971"/>
        <end position="1093"/>
    </location>
</feature>
<dbReference type="InterPro" id="IPR011047">
    <property type="entry name" value="Quinoprotein_ADH-like_sf"/>
</dbReference>
<dbReference type="InterPro" id="IPR000772">
    <property type="entry name" value="Ricin_B_lectin"/>
</dbReference>
<dbReference type="EMBL" id="SZZH01000001">
    <property type="protein sequence ID" value="TKV61555.1"/>
    <property type="molecule type" value="Genomic_DNA"/>
</dbReference>
<dbReference type="Gene3D" id="2.130.10.10">
    <property type="entry name" value="YVTN repeat-like/Quinoprotein amine dehydrogenase"/>
    <property type="match status" value="1"/>
</dbReference>
<evidence type="ECO:0000256" key="1">
    <source>
        <dbReference type="ARBA" id="ARBA00004138"/>
    </source>
</evidence>
<evidence type="ECO:0000313" key="9">
    <source>
        <dbReference type="Proteomes" id="UP000306985"/>
    </source>
</evidence>
<dbReference type="InterPro" id="IPR013783">
    <property type="entry name" value="Ig-like_fold"/>
</dbReference>
<dbReference type="InterPro" id="IPR015943">
    <property type="entry name" value="WD40/YVTN_repeat-like_dom_sf"/>
</dbReference>
<dbReference type="SMART" id="SM00458">
    <property type="entry name" value="RICIN"/>
    <property type="match status" value="3"/>
</dbReference>
<keyword evidence="9" id="KW-1185">Reference proteome</keyword>
<keyword evidence="4" id="KW-0969">Cilium</keyword>
<feature type="chain" id="PRO_5020681726" evidence="6">
    <location>
        <begin position="39"/>
        <end position="1223"/>
    </location>
</feature>
<keyword evidence="6" id="KW-0732">Signal</keyword>
<feature type="domain" description="Ricin B lectin" evidence="7">
    <location>
        <begin position="837"/>
        <end position="964"/>
    </location>
</feature>